<organism evidence="2 3">
    <name type="scientific">Phascolomyces articulosus</name>
    <dbReference type="NCBI Taxonomy" id="60185"/>
    <lineage>
        <taxon>Eukaryota</taxon>
        <taxon>Fungi</taxon>
        <taxon>Fungi incertae sedis</taxon>
        <taxon>Mucoromycota</taxon>
        <taxon>Mucoromycotina</taxon>
        <taxon>Mucoromycetes</taxon>
        <taxon>Mucorales</taxon>
        <taxon>Lichtheimiaceae</taxon>
        <taxon>Phascolomyces</taxon>
    </lineage>
</organism>
<feature type="transmembrane region" description="Helical" evidence="1">
    <location>
        <begin position="30"/>
        <end position="48"/>
    </location>
</feature>
<keyword evidence="1" id="KW-0472">Membrane</keyword>
<dbReference type="Proteomes" id="UP001209540">
    <property type="component" value="Unassembled WGS sequence"/>
</dbReference>
<evidence type="ECO:0000313" key="3">
    <source>
        <dbReference type="Proteomes" id="UP001209540"/>
    </source>
</evidence>
<name>A0AAD5K350_9FUNG</name>
<comment type="caution">
    <text evidence="2">The sequence shown here is derived from an EMBL/GenBank/DDBJ whole genome shotgun (WGS) entry which is preliminary data.</text>
</comment>
<evidence type="ECO:0000256" key="1">
    <source>
        <dbReference type="SAM" id="Phobius"/>
    </source>
</evidence>
<keyword evidence="1" id="KW-0812">Transmembrane</keyword>
<sequence length="97" mass="11580">MFFLLYMLYIAIHTFHISSLILAGQTKNYILFFFFSIYTYANFFPPLVKKKKLTYVHITRSSILLLLLLVFFLTLQRLSSPFNFIHNHTLFFTTLTL</sequence>
<accession>A0AAD5K350</accession>
<dbReference type="EMBL" id="JAIXMP010000026">
    <property type="protein sequence ID" value="KAI9253369.1"/>
    <property type="molecule type" value="Genomic_DNA"/>
</dbReference>
<reference evidence="2" key="1">
    <citation type="journal article" date="2022" name="IScience">
        <title>Evolution of zygomycete secretomes and the origins of terrestrial fungal ecologies.</title>
        <authorList>
            <person name="Chang Y."/>
            <person name="Wang Y."/>
            <person name="Mondo S."/>
            <person name="Ahrendt S."/>
            <person name="Andreopoulos W."/>
            <person name="Barry K."/>
            <person name="Beard J."/>
            <person name="Benny G.L."/>
            <person name="Blankenship S."/>
            <person name="Bonito G."/>
            <person name="Cuomo C."/>
            <person name="Desiro A."/>
            <person name="Gervers K.A."/>
            <person name="Hundley H."/>
            <person name="Kuo A."/>
            <person name="LaButti K."/>
            <person name="Lang B.F."/>
            <person name="Lipzen A."/>
            <person name="O'Donnell K."/>
            <person name="Pangilinan J."/>
            <person name="Reynolds N."/>
            <person name="Sandor L."/>
            <person name="Smith M.E."/>
            <person name="Tsang A."/>
            <person name="Grigoriev I.V."/>
            <person name="Stajich J.E."/>
            <person name="Spatafora J.W."/>
        </authorList>
    </citation>
    <scope>NUCLEOTIDE SEQUENCE</scope>
    <source>
        <strain evidence="2">RSA 2281</strain>
    </source>
</reference>
<keyword evidence="1" id="KW-1133">Transmembrane helix</keyword>
<keyword evidence="3" id="KW-1185">Reference proteome</keyword>
<gene>
    <name evidence="2" type="ORF">BDA99DRAFT_169427</name>
</gene>
<dbReference type="AlphaFoldDB" id="A0AAD5K350"/>
<reference evidence="2" key="2">
    <citation type="submission" date="2023-02" db="EMBL/GenBank/DDBJ databases">
        <authorList>
            <consortium name="DOE Joint Genome Institute"/>
            <person name="Mondo S.J."/>
            <person name="Chang Y."/>
            <person name="Wang Y."/>
            <person name="Ahrendt S."/>
            <person name="Andreopoulos W."/>
            <person name="Barry K."/>
            <person name="Beard J."/>
            <person name="Benny G.L."/>
            <person name="Blankenship S."/>
            <person name="Bonito G."/>
            <person name="Cuomo C."/>
            <person name="Desiro A."/>
            <person name="Gervers K.A."/>
            <person name="Hundley H."/>
            <person name="Kuo A."/>
            <person name="LaButti K."/>
            <person name="Lang B.F."/>
            <person name="Lipzen A."/>
            <person name="O'Donnell K."/>
            <person name="Pangilinan J."/>
            <person name="Reynolds N."/>
            <person name="Sandor L."/>
            <person name="Smith M.W."/>
            <person name="Tsang A."/>
            <person name="Grigoriev I.V."/>
            <person name="Stajich J.E."/>
            <person name="Spatafora J.W."/>
        </authorList>
    </citation>
    <scope>NUCLEOTIDE SEQUENCE</scope>
    <source>
        <strain evidence="2">RSA 2281</strain>
    </source>
</reference>
<protein>
    <submittedName>
        <fullName evidence="2">Uncharacterized protein</fullName>
    </submittedName>
</protein>
<proteinExistence type="predicted"/>
<evidence type="ECO:0000313" key="2">
    <source>
        <dbReference type="EMBL" id="KAI9253369.1"/>
    </source>
</evidence>
<feature type="transmembrane region" description="Helical" evidence="1">
    <location>
        <begin position="54"/>
        <end position="75"/>
    </location>
</feature>
<feature type="transmembrane region" description="Helical" evidence="1">
    <location>
        <begin position="6"/>
        <end position="23"/>
    </location>
</feature>